<sequence length="94" mass="11072">MFEPTERQGLVVWVYSLKQLKQLRHYGTVIYVSKKMKYVYLYMDRDQIEATSAKLKKLRFVKRVEVSYRPDLDMNFGARIGELGESEDQTDAGD</sequence>
<dbReference type="InterPro" id="IPR016979">
    <property type="entry name" value="DUF2129"/>
</dbReference>
<reference evidence="3 4" key="1">
    <citation type="journal article" date="2015" name="Genome Announc.">
        <title>Expanding the biotechnology potential of lactobacilli through comparative genomics of 213 strains and associated genera.</title>
        <authorList>
            <person name="Sun Z."/>
            <person name="Harris H.M."/>
            <person name="McCann A."/>
            <person name="Guo C."/>
            <person name="Argimon S."/>
            <person name="Zhang W."/>
            <person name="Yang X."/>
            <person name="Jeffery I.B."/>
            <person name="Cooney J.C."/>
            <person name="Kagawa T.F."/>
            <person name="Liu W."/>
            <person name="Song Y."/>
            <person name="Salvetti E."/>
            <person name="Wrobel A."/>
            <person name="Rasinkangas P."/>
            <person name="Parkhill J."/>
            <person name="Rea M.C."/>
            <person name="O'Sullivan O."/>
            <person name="Ritari J."/>
            <person name="Douillard F.P."/>
            <person name="Paul Ross R."/>
            <person name="Yang R."/>
            <person name="Briner A.E."/>
            <person name="Felis G.E."/>
            <person name="de Vos W.M."/>
            <person name="Barrangou R."/>
            <person name="Klaenhammer T.R."/>
            <person name="Caufield P.W."/>
            <person name="Cui Y."/>
            <person name="Zhang H."/>
            <person name="O'Toole P.W."/>
        </authorList>
    </citation>
    <scope>NUCLEOTIDE SEQUENCE [LARGE SCALE GENOMIC DNA]</scope>
    <source>
        <strain evidence="3 4">DSM 24301</strain>
    </source>
</reference>
<keyword evidence="4" id="KW-1185">Reference proteome</keyword>
<comment type="subcellular location">
    <subcellularLocation>
        <location evidence="2">Cytoplasm</location>
    </subcellularLocation>
</comment>
<comment type="similarity">
    <text evidence="2">Belongs to the UPF0298 family.</text>
</comment>
<dbReference type="STRING" id="1293598.IV56_GL001467"/>
<keyword evidence="1 2" id="KW-0963">Cytoplasm</keyword>
<accession>A0A0R2MXI7</accession>
<dbReference type="RefSeq" id="WP_056992160.1">
    <property type="nucleotide sequence ID" value="NZ_JQCE01000005.1"/>
</dbReference>
<evidence type="ECO:0000313" key="3">
    <source>
        <dbReference type="EMBL" id="KRO18335.1"/>
    </source>
</evidence>
<dbReference type="Proteomes" id="UP000050969">
    <property type="component" value="Unassembled WGS sequence"/>
</dbReference>
<gene>
    <name evidence="3" type="ORF">IV56_GL001467</name>
</gene>
<dbReference type="HAMAP" id="MF_01126">
    <property type="entry name" value="UPF0298"/>
    <property type="match status" value="1"/>
</dbReference>
<organism evidence="3 4">
    <name type="scientific">Lacticaseibacillus saniviri JCM 17471 = DSM 24301</name>
    <dbReference type="NCBI Taxonomy" id="1293598"/>
    <lineage>
        <taxon>Bacteria</taxon>
        <taxon>Bacillati</taxon>
        <taxon>Bacillota</taxon>
        <taxon>Bacilli</taxon>
        <taxon>Lactobacillales</taxon>
        <taxon>Lactobacillaceae</taxon>
        <taxon>Lacticaseibacillus</taxon>
    </lineage>
</organism>
<dbReference type="EMBL" id="JQCE01000005">
    <property type="protein sequence ID" value="KRO18335.1"/>
    <property type="molecule type" value="Genomic_DNA"/>
</dbReference>
<dbReference type="PIRSF" id="PIRSF031653">
    <property type="entry name" value="UCP031653"/>
    <property type="match status" value="1"/>
</dbReference>
<dbReference type="GO" id="GO:0005737">
    <property type="term" value="C:cytoplasm"/>
    <property type="evidence" value="ECO:0007669"/>
    <property type="project" value="UniProtKB-SubCell"/>
</dbReference>
<name>A0A0R2MXI7_9LACO</name>
<comment type="caution">
    <text evidence="3">The sequence shown here is derived from an EMBL/GenBank/DDBJ whole genome shotgun (WGS) entry which is preliminary data.</text>
</comment>
<dbReference type="PATRIC" id="fig|1293598.4.peg.1532"/>
<evidence type="ECO:0000256" key="1">
    <source>
        <dbReference type="ARBA" id="ARBA00022490"/>
    </source>
</evidence>
<proteinExistence type="inferred from homology"/>
<protein>
    <recommendedName>
        <fullName evidence="2">UPF0298 protein IV56_GL001467</fullName>
    </recommendedName>
</protein>
<evidence type="ECO:0000256" key="2">
    <source>
        <dbReference type="HAMAP-Rule" id="MF_01126"/>
    </source>
</evidence>
<dbReference type="Pfam" id="PF09902">
    <property type="entry name" value="DUF2129"/>
    <property type="match status" value="1"/>
</dbReference>
<dbReference type="AlphaFoldDB" id="A0A0R2MXI7"/>
<evidence type="ECO:0000313" key="4">
    <source>
        <dbReference type="Proteomes" id="UP000050969"/>
    </source>
</evidence>